<feature type="domain" description="Beta-ketoacyl-[acyl-carrier-protein] synthase III C-terminal" evidence="12">
    <location>
        <begin position="308"/>
        <end position="397"/>
    </location>
</feature>
<dbReference type="SUPFAM" id="SSF53901">
    <property type="entry name" value="Thiolase-like"/>
    <property type="match status" value="1"/>
</dbReference>
<dbReference type="NCBIfam" id="NF006829">
    <property type="entry name" value="PRK09352.1"/>
    <property type="match status" value="1"/>
</dbReference>
<comment type="subunit">
    <text evidence="10">Homodimer.</text>
</comment>
<keyword evidence="7 10" id="KW-0275">Fatty acid biosynthesis</keyword>
<dbReference type="PANTHER" id="PTHR34069">
    <property type="entry name" value="3-OXOACYL-[ACYL-CARRIER-PROTEIN] SYNTHASE 3"/>
    <property type="match status" value="1"/>
</dbReference>
<feature type="compositionally biased region" description="Polar residues" evidence="11">
    <location>
        <begin position="14"/>
        <end position="30"/>
    </location>
</feature>
<feature type="domain" description="Beta-ketoacyl-[acyl-carrier-protein] synthase III N-terminal" evidence="13">
    <location>
        <begin position="179"/>
        <end position="256"/>
    </location>
</feature>
<evidence type="ECO:0000256" key="3">
    <source>
        <dbReference type="ARBA" id="ARBA00022516"/>
    </source>
</evidence>
<dbReference type="GO" id="GO:0033818">
    <property type="term" value="F:beta-ketoacyl-acyl-carrier-protein synthase III activity"/>
    <property type="evidence" value="ECO:0007669"/>
    <property type="project" value="UniProtKB-UniRule"/>
</dbReference>
<feature type="region of interest" description="ACP-binding" evidence="10">
    <location>
        <begin position="325"/>
        <end position="329"/>
    </location>
</feature>
<comment type="catalytic activity">
    <reaction evidence="10">
        <text>malonyl-[ACP] + acetyl-CoA + H(+) = 3-oxobutanoyl-[ACP] + CO2 + CoA</text>
        <dbReference type="Rhea" id="RHEA:12080"/>
        <dbReference type="Rhea" id="RHEA-COMP:9623"/>
        <dbReference type="Rhea" id="RHEA-COMP:9625"/>
        <dbReference type="ChEBI" id="CHEBI:15378"/>
        <dbReference type="ChEBI" id="CHEBI:16526"/>
        <dbReference type="ChEBI" id="CHEBI:57287"/>
        <dbReference type="ChEBI" id="CHEBI:57288"/>
        <dbReference type="ChEBI" id="CHEBI:78449"/>
        <dbReference type="ChEBI" id="CHEBI:78450"/>
        <dbReference type="EC" id="2.3.1.180"/>
    </reaction>
</comment>
<dbReference type="KEGG" id="plon:Pla110_19910"/>
<dbReference type="GO" id="GO:0005737">
    <property type="term" value="C:cytoplasm"/>
    <property type="evidence" value="ECO:0007669"/>
    <property type="project" value="UniProtKB-SubCell"/>
</dbReference>
<dbReference type="AlphaFoldDB" id="A0A518CM05"/>
<feature type="active site" evidence="10">
    <location>
        <position position="354"/>
    </location>
</feature>
<dbReference type="Pfam" id="PF08541">
    <property type="entry name" value="ACP_syn_III_C"/>
    <property type="match status" value="1"/>
</dbReference>
<evidence type="ECO:0000256" key="4">
    <source>
        <dbReference type="ARBA" id="ARBA00022679"/>
    </source>
</evidence>
<dbReference type="NCBIfam" id="TIGR00747">
    <property type="entry name" value="fabH"/>
    <property type="match status" value="1"/>
</dbReference>
<sequence>MHSYPHFRAGELDSVSSSAGYPSAAVSTKTKSPKRIDQADRRTKIRIDPPVSKPEPQLENRPLFKLSPRTHQLLGVQISGTGSYVPSRIVTNEELEESRGFEPGWIEQRSGIKERRYVAPGEATSDMCIHAARRAMADAGVTAEDVDLILVGTFTPDYITPSTACLVQDALGIDAPAVDLSAACSGFMYALVTGSQYIATGNSKCALILGADTNSVLVNPNDQRTAPLFGDGAGAVVLKPGSKEQGLSCYQLGSDGGGKDSLYVPAGGSACRIDQDHLDEMSQYLLMDGRTVFKWAIQALTGTVNLVLEKQGLTADDIKLFIAHQANSRIISKATNVIGIPDEKVFMNMHKYGNTSGGSIPIALDEARRAGLFKAGDTVLLSGFGAGLSWGTALFRW</sequence>
<evidence type="ECO:0000313" key="14">
    <source>
        <dbReference type="EMBL" id="QDU80266.1"/>
    </source>
</evidence>
<keyword evidence="8 10" id="KW-0511">Multifunctional enzyme</keyword>
<dbReference type="GO" id="GO:0006633">
    <property type="term" value="P:fatty acid biosynthetic process"/>
    <property type="evidence" value="ECO:0007669"/>
    <property type="project" value="UniProtKB-UniRule"/>
</dbReference>
<evidence type="ECO:0000313" key="15">
    <source>
        <dbReference type="Proteomes" id="UP000317178"/>
    </source>
</evidence>
<proteinExistence type="inferred from homology"/>
<dbReference type="Gene3D" id="3.40.47.10">
    <property type="match status" value="1"/>
</dbReference>
<feature type="region of interest" description="Disordered" evidence="11">
    <location>
        <begin position="1"/>
        <end position="60"/>
    </location>
</feature>
<comment type="subcellular location">
    <subcellularLocation>
        <location evidence="10">Cytoplasm</location>
    </subcellularLocation>
</comment>
<keyword evidence="15" id="KW-1185">Reference proteome</keyword>
<dbReference type="OrthoDB" id="9815506at2"/>
<evidence type="ECO:0000256" key="11">
    <source>
        <dbReference type="SAM" id="MobiDB-lite"/>
    </source>
</evidence>
<accession>A0A518CM05</accession>
<dbReference type="RefSeq" id="WP_144995521.1">
    <property type="nucleotide sequence ID" value="NZ_CP036281.1"/>
</dbReference>
<dbReference type="Pfam" id="PF08545">
    <property type="entry name" value="ACP_syn_III"/>
    <property type="match status" value="1"/>
</dbReference>
<reference evidence="14 15" key="1">
    <citation type="submission" date="2019-02" db="EMBL/GenBank/DDBJ databases">
        <title>Deep-cultivation of Planctomycetes and their phenomic and genomic characterization uncovers novel biology.</title>
        <authorList>
            <person name="Wiegand S."/>
            <person name="Jogler M."/>
            <person name="Boedeker C."/>
            <person name="Pinto D."/>
            <person name="Vollmers J."/>
            <person name="Rivas-Marin E."/>
            <person name="Kohn T."/>
            <person name="Peeters S.H."/>
            <person name="Heuer A."/>
            <person name="Rast P."/>
            <person name="Oberbeckmann S."/>
            <person name="Bunk B."/>
            <person name="Jeske O."/>
            <person name="Meyerdierks A."/>
            <person name="Storesund J.E."/>
            <person name="Kallscheuer N."/>
            <person name="Luecker S."/>
            <person name="Lage O.M."/>
            <person name="Pohl T."/>
            <person name="Merkel B.J."/>
            <person name="Hornburger P."/>
            <person name="Mueller R.-W."/>
            <person name="Bruemmer F."/>
            <person name="Labrenz M."/>
            <person name="Spormann A.M."/>
            <person name="Op den Camp H."/>
            <person name="Overmann J."/>
            <person name="Amann R."/>
            <person name="Jetten M.S.M."/>
            <person name="Mascher T."/>
            <person name="Medema M.H."/>
            <person name="Devos D.P."/>
            <person name="Kaster A.-K."/>
            <person name="Ovreas L."/>
            <person name="Rohde M."/>
            <person name="Galperin M.Y."/>
            <person name="Jogler C."/>
        </authorList>
    </citation>
    <scope>NUCLEOTIDE SEQUENCE [LARGE SCALE GENOMIC DNA]</scope>
    <source>
        <strain evidence="14 15">Pla110</strain>
    </source>
</reference>
<evidence type="ECO:0000256" key="6">
    <source>
        <dbReference type="ARBA" id="ARBA00023098"/>
    </source>
</evidence>
<dbReference type="InterPro" id="IPR016039">
    <property type="entry name" value="Thiolase-like"/>
</dbReference>
<evidence type="ECO:0000256" key="8">
    <source>
        <dbReference type="ARBA" id="ARBA00023268"/>
    </source>
</evidence>
<keyword evidence="6 10" id="KW-0443">Lipid metabolism</keyword>
<dbReference type="EMBL" id="CP036281">
    <property type="protein sequence ID" value="QDU80266.1"/>
    <property type="molecule type" value="Genomic_DNA"/>
</dbReference>
<comment type="domain">
    <text evidence="10">The last Arg residue of the ACP-binding site is essential for the weak association between ACP/AcpP and FabH.</text>
</comment>
<evidence type="ECO:0000259" key="13">
    <source>
        <dbReference type="Pfam" id="PF08545"/>
    </source>
</evidence>
<dbReference type="EC" id="2.3.1.180" evidence="10"/>
<evidence type="ECO:0000256" key="7">
    <source>
        <dbReference type="ARBA" id="ARBA00023160"/>
    </source>
</evidence>
<dbReference type="CDD" id="cd00830">
    <property type="entry name" value="KAS_III"/>
    <property type="match status" value="1"/>
</dbReference>
<keyword evidence="9 10" id="KW-0012">Acyltransferase</keyword>
<dbReference type="InterPro" id="IPR013751">
    <property type="entry name" value="ACP_syn_III_N"/>
</dbReference>
<feature type="active site" evidence="10">
    <location>
        <position position="184"/>
    </location>
</feature>
<dbReference type="PANTHER" id="PTHR34069:SF2">
    <property type="entry name" value="BETA-KETOACYL-[ACYL-CARRIER-PROTEIN] SYNTHASE III"/>
    <property type="match status" value="1"/>
</dbReference>
<evidence type="ECO:0000256" key="1">
    <source>
        <dbReference type="ARBA" id="ARBA00008642"/>
    </source>
</evidence>
<dbReference type="InterPro" id="IPR013747">
    <property type="entry name" value="ACP_syn_III_C"/>
</dbReference>
<dbReference type="HAMAP" id="MF_01815">
    <property type="entry name" value="FabH"/>
    <property type="match status" value="1"/>
</dbReference>
<gene>
    <name evidence="14" type="primary">fabH_3</name>
    <name evidence="10" type="synonym">fabH</name>
    <name evidence="14" type="ORF">Pla110_19910</name>
</gene>
<evidence type="ECO:0000256" key="5">
    <source>
        <dbReference type="ARBA" id="ARBA00022832"/>
    </source>
</evidence>
<dbReference type="Proteomes" id="UP000317178">
    <property type="component" value="Chromosome"/>
</dbReference>
<dbReference type="InterPro" id="IPR004655">
    <property type="entry name" value="FabH"/>
</dbReference>
<evidence type="ECO:0000259" key="12">
    <source>
        <dbReference type="Pfam" id="PF08541"/>
    </source>
</evidence>
<feature type="compositionally biased region" description="Basic and acidic residues" evidence="11">
    <location>
        <begin position="34"/>
        <end position="47"/>
    </location>
</feature>
<keyword evidence="4 10" id="KW-0808">Transferase</keyword>
<name>A0A518CM05_9PLAN</name>
<dbReference type="UniPathway" id="UPA00094"/>
<keyword evidence="5 10" id="KW-0276">Fatty acid metabolism</keyword>
<organism evidence="14 15">
    <name type="scientific">Polystyrenella longa</name>
    <dbReference type="NCBI Taxonomy" id="2528007"/>
    <lineage>
        <taxon>Bacteria</taxon>
        <taxon>Pseudomonadati</taxon>
        <taxon>Planctomycetota</taxon>
        <taxon>Planctomycetia</taxon>
        <taxon>Planctomycetales</taxon>
        <taxon>Planctomycetaceae</taxon>
        <taxon>Polystyrenella</taxon>
    </lineage>
</organism>
<dbReference type="GO" id="GO:0044550">
    <property type="term" value="P:secondary metabolite biosynthetic process"/>
    <property type="evidence" value="ECO:0007669"/>
    <property type="project" value="TreeGrafter"/>
</dbReference>
<dbReference type="GO" id="GO:0004315">
    <property type="term" value="F:3-oxoacyl-[acyl-carrier-protein] synthase activity"/>
    <property type="evidence" value="ECO:0007669"/>
    <property type="project" value="InterPro"/>
</dbReference>
<comment type="pathway">
    <text evidence="10">Lipid metabolism; fatty acid biosynthesis.</text>
</comment>
<comment type="similarity">
    <text evidence="1 10">Belongs to the thiolase-like superfamily. FabH family.</text>
</comment>
<evidence type="ECO:0000256" key="10">
    <source>
        <dbReference type="HAMAP-Rule" id="MF_01815"/>
    </source>
</evidence>
<keyword evidence="2 10" id="KW-0963">Cytoplasm</keyword>
<feature type="active site" evidence="10">
    <location>
        <position position="324"/>
    </location>
</feature>
<evidence type="ECO:0000256" key="2">
    <source>
        <dbReference type="ARBA" id="ARBA00022490"/>
    </source>
</evidence>
<comment type="function">
    <text evidence="10">Catalyzes the condensation reaction of fatty acid synthesis by the addition to an acyl acceptor of two carbons from malonyl-ACP. Catalyzes the first condensation reaction which initiates fatty acid synthesis and may therefore play a role in governing the total rate of fatty acid production. Possesses both acetoacetyl-ACP synthase and acetyl transacylase activities. Its substrate specificity determines the biosynthesis of branched-chain and/or straight-chain of fatty acids.</text>
</comment>
<keyword evidence="3 10" id="KW-0444">Lipid biosynthesis</keyword>
<evidence type="ECO:0000256" key="9">
    <source>
        <dbReference type="ARBA" id="ARBA00023315"/>
    </source>
</evidence>
<protein>
    <recommendedName>
        <fullName evidence="10">Beta-ketoacyl-[acyl-carrier-protein] synthase III</fullName>
        <shortName evidence="10">Beta-ketoacyl-ACP synthase III</shortName>
        <shortName evidence="10">KAS III</shortName>
        <ecNumber evidence="10">2.3.1.180</ecNumber>
    </recommendedName>
    <alternativeName>
        <fullName evidence="10">3-oxoacyl-[acyl-carrier-protein] synthase 3</fullName>
    </alternativeName>
    <alternativeName>
        <fullName evidence="10">3-oxoacyl-[acyl-carrier-protein] synthase III</fullName>
    </alternativeName>
</protein>